<protein>
    <submittedName>
        <fullName evidence="9">Cysteine desulfurase</fullName>
    </submittedName>
</protein>
<sequence>MRSYLDNSATTRPFDAVVDAMADAMRAGYYNPSSLYRPAIDVENELSRLRRDILRCLPGAAGEVYFTSGGTEANNLALLGTAALARGKRRFICSAVEHPSILEPMRRIADMGHEVMTIPVDEHGRVRLDALADMLDDSVELVSCMHVNNEVGTIEPIADIARLIAERAPQAKLHVDGVQAFLREPFPGKFVDMYTLSAHKIHGPKGVGALYIKKGVRVQPRQIGGGQESAMRSGTENTPGLIGLKAAIAAYTALDDPHARLHMLKRRLYEGLCAAAPGCLLNGPDIDEGAGHILNISFPGVRGEVMLHALEGEGVLVSTGSACSSKKRHLSPVLVAMGLDADRAEAAIRFSLSPLTGEDEIDWAIDAAGRCYSTLKAFRRR</sequence>
<dbReference type="GO" id="GO:0003824">
    <property type="term" value="F:catalytic activity"/>
    <property type="evidence" value="ECO:0007669"/>
    <property type="project" value="UniProtKB-ARBA"/>
</dbReference>
<reference evidence="9" key="2">
    <citation type="journal article" date="2021" name="PeerJ">
        <title>Extensive microbial diversity within the chicken gut microbiome revealed by metagenomics and culture.</title>
        <authorList>
            <person name="Gilroy R."/>
            <person name="Ravi A."/>
            <person name="Getino M."/>
            <person name="Pursley I."/>
            <person name="Horton D.L."/>
            <person name="Alikhan N.F."/>
            <person name="Baker D."/>
            <person name="Gharbi K."/>
            <person name="Hall N."/>
            <person name="Watson M."/>
            <person name="Adriaenssens E.M."/>
            <person name="Foster-Nyarko E."/>
            <person name="Jarju S."/>
            <person name="Secka A."/>
            <person name="Antonio M."/>
            <person name="Oren A."/>
            <person name="Chaudhuri R.R."/>
            <person name="La Ragione R."/>
            <person name="Hildebrand F."/>
            <person name="Pallen M.J."/>
        </authorList>
    </citation>
    <scope>NUCLEOTIDE SEQUENCE</scope>
    <source>
        <strain evidence="9">ChiSxjej2B14-8506</strain>
    </source>
</reference>
<evidence type="ECO:0000313" key="10">
    <source>
        <dbReference type="Proteomes" id="UP000824123"/>
    </source>
</evidence>
<reference evidence="9" key="1">
    <citation type="submission" date="2020-10" db="EMBL/GenBank/DDBJ databases">
        <authorList>
            <person name="Gilroy R."/>
        </authorList>
    </citation>
    <scope>NUCLEOTIDE SEQUENCE</scope>
    <source>
        <strain evidence="9">ChiSxjej2B14-8506</strain>
    </source>
</reference>
<dbReference type="Proteomes" id="UP000824123">
    <property type="component" value="Unassembled WGS sequence"/>
</dbReference>
<dbReference type="GO" id="GO:0046872">
    <property type="term" value="F:metal ion binding"/>
    <property type="evidence" value="ECO:0007669"/>
    <property type="project" value="UniProtKB-KW"/>
</dbReference>
<name>A0A9D1LQB3_9FIRM</name>
<dbReference type="GO" id="GO:0051536">
    <property type="term" value="F:iron-sulfur cluster binding"/>
    <property type="evidence" value="ECO:0007669"/>
    <property type="project" value="UniProtKB-KW"/>
</dbReference>
<dbReference type="InterPro" id="IPR015421">
    <property type="entry name" value="PyrdxlP-dep_Trfase_major"/>
</dbReference>
<evidence type="ECO:0000313" key="9">
    <source>
        <dbReference type="EMBL" id="HIU46089.1"/>
    </source>
</evidence>
<comment type="cofactor">
    <cofactor evidence="1 7">
        <name>pyridoxal 5'-phosphate</name>
        <dbReference type="ChEBI" id="CHEBI:597326"/>
    </cofactor>
</comment>
<dbReference type="SUPFAM" id="SSF53383">
    <property type="entry name" value="PLP-dependent transferases"/>
    <property type="match status" value="1"/>
</dbReference>
<dbReference type="EMBL" id="DVNK01000020">
    <property type="protein sequence ID" value="HIU46089.1"/>
    <property type="molecule type" value="Genomic_DNA"/>
</dbReference>
<dbReference type="Pfam" id="PF00266">
    <property type="entry name" value="Aminotran_5"/>
    <property type="match status" value="1"/>
</dbReference>
<keyword evidence="6" id="KW-0411">Iron-sulfur</keyword>
<keyword evidence="3" id="KW-0479">Metal-binding</keyword>
<evidence type="ECO:0000256" key="3">
    <source>
        <dbReference type="ARBA" id="ARBA00022723"/>
    </source>
</evidence>
<dbReference type="Gene3D" id="1.10.260.50">
    <property type="match status" value="1"/>
</dbReference>
<comment type="similarity">
    <text evidence="2">Belongs to the class-V pyridoxal-phosphate-dependent aminotransferase family. NifS/IscS subfamily.</text>
</comment>
<dbReference type="Gene3D" id="3.90.1150.10">
    <property type="entry name" value="Aspartate Aminotransferase, domain 1"/>
    <property type="match status" value="1"/>
</dbReference>
<gene>
    <name evidence="9" type="ORF">IAC59_02395</name>
</gene>
<dbReference type="InterPro" id="IPR015424">
    <property type="entry name" value="PyrdxlP-dep_Trfase"/>
</dbReference>
<keyword evidence="5" id="KW-0408">Iron</keyword>
<evidence type="ECO:0000256" key="6">
    <source>
        <dbReference type="ARBA" id="ARBA00023014"/>
    </source>
</evidence>
<dbReference type="Gene3D" id="3.40.640.10">
    <property type="entry name" value="Type I PLP-dependent aspartate aminotransferase-like (Major domain)"/>
    <property type="match status" value="1"/>
</dbReference>
<dbReference type="PANTHER" id="PTHR11601">
    <property type="entry name" value="CYSTEINE DESULFURYLASE FAMILY MEMBER"/>
    <property type="match status" value="1"/>
</dbReference>
<dbReference type="InterPro" id="IPR020578">
    <property type="entry name" value="Aminotrans_V_PyrdxlP_BS"/>
</dbReference>
<evidence type="ECO:0000259" key="8">
    <source>
        <dbReference type="Pfam" id="PF00266"/>
    </source>
</evidence>
<evidence type="ECO:0000256" key="7">
    <source>
        <dbReference type="RuleBase" id="RU004504"/>
    </source>
</evidence>
<dbReference type="PROSITE" id="PS00595">
    <property type="entry name" value="AA_TRANSFER_CLASS_5"/>
    <property type="match status" value="1"/>
</dbReference>
<dbReference type="InterPro" id="IPR015422">
    <property type="entry name" value="PyrdxlP-dep_Trfase_small"/>
</dbReference>
<evidence type="ECO:0000256" key="1">
    <source>
        <dbReference type="ARBA" id="ARBA00001933"/>
    </source>
</evidence>
<dbReference type="AlphaFoldDB" id="A0A9D1LQB3"/>
<proteinExistence type="inferred from homology"/>
<organism evidence="9 10">
    <name type="scientific">Candidatus Fimadaptatus faecigallinarum</name>
    <dbReference type="NCBI Taxonomy" id="2840814"/>
    <lineage>
        <taxon>Bacteria</taxon>
        <taxon>Bacillati</taxon>
        <taxon>Bacillota</taxon>
        <taxon>Clostridia</taxon>
        <taxon>Eubacteriales</taxon>
        <taxon>Candidatus Fimadaptatus</taxon>
    </lineage>
</organism>
<dbReference type="PANTHER" id="PTHR11601:SF50">
    <property type="entry name" value="CYSTEINE DESULFURASE ISCS 2-RELATED"/>
    <property type="match status" value="1"/>
</dbReference>
<comment type="caution">
    <text evidence="9">The sequence shown here is derived from an EMBL/GenBank/DDBJ whole genome shotgun (WGS) entry which is preliminary data.</text>
</comment>
<keyword evidence="4" id="KW-0663">Pyridoxal phosphate</keyword>
<feature type="domain" description="Aminotransferase class V" evidence="8">
    <location>
        <begin position="4"/>
        <end position="362"/>
    </location>
</feature>
<evidence type="ECO:0000256" key="5">
    <source>
        <dbReference type="ARBA" id="ARBA00023004"/>
    </source>
</evidence>
<dbReference type="InterPro" id="IPR016454">
    <property type="entry name" value="Cysteine_dSase"/>
</dbReference>
<evidence type="ECO:0000256" key="4">
    <source>
        <dbReference type="ARBA" id="ARBA00022898"/>
    </source>
</evidence>
<dbReference type="InterPro" id="IPR000192">
    <property type="entry name" value="Aminotrans_V_dom"/>
</dbReference>
<dbReference type="PIRSF" id="PIRSF005572">
    <property type="entry name" value="NifS"/>
    <property type="match status" value="1"/>
</dbReference>
<accession>A0A9D1LQB3</accession>
<evidence type="ECO:0000256" key="2">
    <source>
        <dbReference type="ARBA" id="ARBA00006490"/>
    </source>
</evidence>